<sequence>MNTETKASALRAARWISTLLLTAAANLGNASELVTPVTLVVDQSLPAAQAQQQILAARRYDTFWNTGDEAMARAALAADFRDNTLPPGRAQGVEGPLKASRAFRAAVPDLRCEVLQMIVAGDRVTAALRFTGHFTGMLGEHQGQGQAIDFIAMDIYRIADGRIAEDWHLEDNLAFMRQAGLAGL</sequence>
<feature type="chain" id="PRO_5038008857" evidence="1">
    <location>
        <begin position="31"/>
        <end position="184"/>
    </location>
</feature>
<comment type="caution">
    <text evidence="2">The sequence shown here is derived from an EMBL/GenBank/DDBJ whole genome shotgun (WGS) entry which is preliminary data.</text>
</comment>
<feature type="signal peptide" evidence="1">
    <location>
        <begin position="1"/>
        <end position="30"/>
    </location>
</feature>
<dbReference type="RefSeq" id="WP_186732770.1">
    <property type="nucleotide sequence ID" value="NZ_JABWRJ020000001.1"/>
</dbReference>
<dbReference type="Gene3D" id="3.10.450.50">
    <property type="match status" value="1"/>
</dbReference>
<dbReference type="GO" id="GO:0030638">
    <property type="term" value="P:polyketide metabolic process"/>
    <property type="evidence" value="ECO:0007669"/>
    <property type="project" value="InterPro"/>
</dbReference>
<protein>
    <submittedName>
        <fullName evidence="2">Ester cyclase</fullName>
    </submittedName>
</protein>
<dbReference type="PANTHER" id="PTHR38436">
    <property type="entry name" value="POLYKETIDE CYCLASE SNOAL-LIKE DOMAIN"/>
    <property type="match status" value="1"/>
</dbReference>
<dbReference type="Pfam" id="PF07366">
    <property type="entry name" value="SnoaL"/>
    <property type="match status" value="1"/>
</dbReference>
<dbReference type="PANTHER" id="PTHR38436:SF1">
    <property type="entry name" value="ESTER CYCLASE"/>
    <property type="match status" value="1"/>
</dbReference>
<reference evidence="2" key="2">
    <citation type="submission" date="2020-07" db="EMBL/GenBank/DDBJ databases">
        <authorList>
            <person name="Lood C."/>
            <person name="Girard L."/>
        </authorList>
    </citation>
    <scope>NUCLEOTIDE SEQUENCE</scope>
    <source>
        <strain evidence="2">BW13M1</strain>
    </source>
</reference>
<accession>A0A923G838</accession>
<dbReference type="SUPFAM" id="SSF54427">
    <property type="entry name" value="NTF2-like"/>
    <property type="match status" value="1"/>
</dbReference>
<name>A0A923G838_9PSED</name>
<dbReference type="EMBL" id="JABWRJ010000008">
    <property type="protein sequence ID" value="MBC3445786.1"/>
    <property type="molecule type" value="Genomic_DNA"/>
</dbReference>
<evidence type="ECO:0000313" key="2">
    <source>
        <dbReference type="EMBL" id="MBC3445786.1"/>
    </source>
</evidence>
<organism evidence="2">
    <name type="scientific">Pseudomonas peradeniyensis</name>
    <dbReference type="NCBI Taxonomy" id="2745488"/>
    <lineage>
        <taxon>Bacteria</taxon>
        <taxon>Pseudomonadati</taxon>
        <taxon>Pseudomonadota</taxon>
        <taxon>Gammaproteobacteria</taxon>
        <taxon>Pseudomonadales</taxon>
        <taxon>Pseudomonadaceae</taxon>
        <taxon>Pseudomonas</taxon>
    </lineage>
</organism>
<dbReference type="AlphaFoldDB" id="A0A923G838"/>
<keyword evidence="1" id="KW-0732">Signal</keyword>
<dbReference type="InterPro" id="IPR009959">
    <property type="entry name" value="Cyclase_SnoaL-like"/>
</dbReference>
<reference evidence="2" key="1">
    <citation type="journal article" date="2020" name="Microorganisms">
        <title>Reliable Identification of Environmental Pseudomonas Isolates Using the rpoD Gene.</title>
        <authorList>
            <consortium name="The Broad Institute Genome Sequencing Platform"/>
            <person name="Girard L."/>
            <person name="Lood C."/>
            <person name="Rokni-Zadeh H."/>
            <person name="van Noort V."/>
            <person name="Lavigne R."/>
            <person name="De Mot R."/>
        </authorList>
    </citation>
    <scope>NUCLEOTIDE SEQUENCE</scope>
    <source>
        <strain evidence="2">BW13M1</strain>
    </source>
</reference>
<proteinExistence type="predicted"/>
<evidence type="ECO:0000256" key="1">
    <source>
        <dbReference type="SAM" id="SignalP"/>
    </source>
</evidence>
<dbReference type="InterPro" id="IPR032710">
    <property type="entry name" value="NTF2-like_dom_sf"/>
</dbReference>
<gene>
    <name evidence="2" type="ORF">HU751_08375</name>
</gene>